<dbReference type="GO" id="GO:0016757">
    <property type="term" value="F:glycosyltransferase activity"/>
    <property type="evidence" value="ECO:0007669"/>
    <property type="project" value="TreeGrafter"/>
</dbReference>
<protein>
    <recommendedName>
        <fullName evidence="2">Glycosyl transferase family 1 domain-containing protein</fullName>
    </recommendedName>
</protein>
<dbReference type="EMBL" id="HBGU01005175">
    <property type="protein sequence ID" value="CAD9401661.1"/>
    <property type="molecule type" value="Transcribed_RNA"/>
</dbReference>
<dbReference type="PANTHER" id="PTHR45947">
    <property type="entry name" value="SULFOQUINOVOSYL TRANSFERASE SQD2"/>
    <property type="match status" value="1"/>
</dbReference>
<evidence type="ECO:0008006" key="2">
    <source>
        <dbReference type="Google" id="ProtNLM"/>
    </source>
</evidence>
<dbReference type="Pfam" id="PF13692">
    <property type="entry name" value="Glyco_trans_1_4"/>
    <property type="match status" value="1"/>
</dbReference>
<accession>A0A7S2BMV2</accession>
<sequence length="479" mass="52197">MGKQLIFQLGTNNWQRQGEFAPGSGILHQAHHDCLNAAIENTQSFSVYPSKNQKQELLAAEEQPCVRIFPLEHDIPICESISPVSTYRWHSMSEEEFAAYRKRLADFCLSFIDEIEAKEGQPISRAIAHHSFLNPIILCDVNAARVASGKPQIPFAVFVHGTALKMFHNELAGDNQNEFPMRFTPFVRTAVDGGSALAKAETIYIISEAERAKLLSVYEGLQTPITLSPNGVNMIIFHPQPDKTREAVLSALETKPYEGSGKEPQPLPSSFTHMVVFVGKFADWKRLDCLLKAAAIYEKSIEEGGESVITIIAGSGPLDSQKLYMDMPQALGLKNVYFVGPRPQPILADLYSTGSVGVFPSYGEPFGMVFVECMACGTPVIGADSGGPKDFVSPEVGALVPEVPAFGEDTDRFVSDLATTITKSLKENWKETKGGTALSLAKDKFSTLSQVIDMLKAWDAIKPALVPSGSLFSKCLGGS</sequence>
<organism evidence="1">
    <name type="scientific">Haptolina brevifila</name>
    <dbReference type="NCBI Taxonomy" id="156173"/>
    <lineage>
        <taxon>Eukaryota</taxon>
        <taxon>Haptista</taxon>
        <taxon>Haptophyta</taxon>
        <taxon>Prymnesiophyceae</taxon>
        <taxon>Prymnesiales</taxon>
        <taxon>Prymnesiaceae</taxon>
        <taxon>Haptolina</taxon>
    </lineage>
</organism>
<dbReference type="InterPro" id="IPR050194">
    <property type="entry name" value="Glycosyltransferase_grp1"/>
</dbReference>
<dbReference type="AlphaFoldDB" id="A0A7S2BMV2"/>
<proteinExistence type="predicted"/>
<dbReference type="SUPFAM" id="SSF53756">
    <property type="entry name" value="UDP-Glycosyltransferase/glycogen phosphorylase"/>
    <property type="match status" value="1"/>
</dbReference>
<dbReference type="PANTHER" id="PTHR45947:SF3">
    <property type="entry name" value="SULFOQUINOVOSYL TRANSFERASE SQD2"/>
    <property type="match status" value="1"/>
</dbReference>
<dbReference type="CDD" id="cd03801">
    <property type="entry name" value="GT4_PimA-like"/>
    <property type="match status" value="1"/>
</dbReference>
<dbReference type="Gene3D" id="3.40.50.2000">
    <property type="entry name" value="Glycogen Phosphorylase B"/>
    <property type="match status" value="2"/>
</dbReference>
<reference evidence="1" key="1">
    <citation type="submission" date="2021-01" db="EMBL/GenBank/DDBJ databases">
        <authorList>
            <person name="Corre E."/>
            <person name="Pelletier E."/>
            <person name="Niang G."/>
            <person name="Scheremetjew M."/>
            <person name="Finn R."/>
            <person name="Kale V."/>
            <person name="Holt S."/>
            <person name="Cochrane G."/>
            <person name="Meng A."/>
            <person name="Brown T."/>
            <person name="Cohen L."/>
        </authorList>
    </citation>
    <scope>NUCLEOTIDE SEQUENCE</scope>
    <source>
        <strain evidence="1">UTEX LB 985</strain>
    </source>
</reference>
<evidence type="ECO:0000313" key="1">
    <source>
        <dbReference type="EMBL" id="CAD9401661.1"/>
    </source>
</evidence>
<gene>
    <name evidence="1" type="ORF">CBRE1094_LOCUS2780</name>
</gene>
<name>A0A7S2BMV2_9EUKA</name>